<dbReference type="Proteomes" id="UP000199040">
    <property type="component" value="Unassembled WGS sequence"/>
</dbReference>
<dbReference type="InterPro" id="IPR044074">
    <property type="entry name" value="PurU_ACT"/>
</dbReference>
<dbReference type="AlphaFoldDB" id="A0A1I3E2M2"/>
<dbReference type="GO" id="GO:0008864">
    <property type="term" value="F:formyltetrahydrofolate deformylase activity"/>
    <property type="evidence" value="ECO:0007669"/>
    <property type="project" value="UniProtKB-UniRule"/>
</dbReference>
<comment type="pathway">
    <text evidence="3">Purine metabolism; IMP biosynthesis via de novo pathway; formate from 10-formyl-5,6,7,8-tetrahydrofolate: step 1/1.</text>
</comment>
<dbReference type="SUPFAM" id="SSF55021">
    <property type="entry name" value="ACT-like"/>
    <property type="match status" value="1"/>
</dbReference>
<feature type="domain" description="Formyl transferase N-terminal" evidence="5">
    <location>
        <begin position="116"/>
        <end position="290"/>
    </location>
</feature>
<proteinExistence type="inferred from homology"/>
<dbReference type="GO" id="GO:0006189">
    <property type="term" value="P:'de novo' IMP biosynthetic process"/>
    <property type="evidence" value="ECO:0007669"/>
    <property type="project" value="UniProtKB-UniRule"/>
</dbReference>
<evidence type="ECO:0000256" key="1">
    <source>
        <dbReference type="ARBA" id="ARBA00022563"/>
    </source>
</evidence>
<dbReference type="UniPathway" id="UPA00074">
    <property type="reaction ID" value="UER00170"/>
</dbReference>
<reference evidence="6 7" key="1">
    <citation type="submission" date="2016-10" db="EMBL/GenBank/DDBJ databases">
        <authorList>
            <person name="de Groot N.N."/>
        </authorList>
    </citation>
    <scope>NUCLEOTIDE SEQUENCE [LARGE SCALE GENOMIC DNA]</scope>
    <source>
        <strain evidence="6 7">CGMCC 1.6848</strain>
    </source>
</reference>
<dbReference type="InterPro" id="IPR045865">
    <property type="entry name" value="ACT-like_dom_sf"/>
</dbReference>
<dbReference type="Gene3D" id="3.30.70.260">
    <property type="match status" value="1"/>
</dbReference>
<accession>A0A1I3E2M2</accession>
<evidence type="ECO:0000259" key="5">
    <source>
        <dbReference type="Pfam" id="PF00551"/>
    </source>
</evidence>
<comment type="similarity">
    <text evidence="3">Belongs to the PurU family.</text>
</comment>
<dbReference type="PIRSF" id="PIRSF036480">
    <property type="entry name" value="FormyFH4_hydr"/>
    <property type="match status" value="1"/>
</dbReference>
<evidence type="ECO:0000256" key="3">
    <source>
        <dbReference type="HAMAP-Rule" id="MF_01927"/>
    </source>
</evidence>
<dbReference type="InterPro" id="IPR002376">
    <property type="entry name" value="Formyl_transf_N"/>
</dbReference>
<name>A0A1I3E2M2_9GAMM</name>
<dbReference type="PRINTS" id="PR01575">
    <property type="entry name" value="FFH4HYDRLASE"/>
</dbReference>
<dbReference type="NCBIfam" id="TIGR00655">
    <property type="entry name" value="PurU"/>
    <property type="match status" value="1"/>
</dbReference>
<evidence type="ECO:0000313" key="6">
    <source>
        <dbReference type="EMBL" id="SFH92951.1"/>
    </source>
</evidence>
<evidence type="ECO:0000256" key="2">
    <source>
        <dbReference type="ARBA" id="ARBA00022801"/>
    </source>
</evidence>
<keyword evidence="1 3" id="KW-0554">One-carbon metabolism</keyword>
<dbReference type="InterPro" id="IPR036477">
    <property type="entry name" value="Formyl_transf_N_sf"/>
</dbReference>
<evidence type="ECO:0000313" key="7">
    <source>
        <dbReference type="Proteomes" id="UP000199040"/>
    </source>
</evidence>
<dbReference type="HAMAP" id="MF_01927">
    <property type="entry name" value="PurU"/>
    <property type="match status" value="1"/>
</dbReference>
<gene>
    <name evidence="3" type="primary">purU</name>
    <name evidence="6" type="ORF">SAMN04487959_112148</name>
</gene>
<dbReference type="EMBL" id="FOPY01000012">
    <property type="protein sequence ID" value="SFH92951.1"/>
    <property type="molecule type" value="Genomic_DNA"/>
</dbReference>
<dbReference type="NCBIfam" id="NF004684">
    <property type="entry name" value="PRK06027.1"/>
    <property type="match status" value="1"/>
</dbReference>
<dbReference type="Pfam" id="PF00551">
    <property type="entry name" value="Formyl_trans_N"/>
    <property type="match status" value="1"/>
</dbReference>
<keyword evidence="3" id="KW-0658">Purine biosynthesis</keyword>
<dbReference type="PANTHER" id="PTHR42706">
    <property type="entry name" value="FORMYLTETRAHYDROFOLATE DEFORMYLASE"/>
    <property type="match status" value="1"/>
</dbReference>
<protein>
    <recommendedName>
        <fullName evidence="3 4">Formyltetrahydrofolate deformylase</fullName>
        <ecNumber evidence="3 4">3.5.1.10</ecNumber>
    </recommendedName>
    <alternativeName>
        <fullName evidence="3">Formyl-FH(4) hydrolase</fullName>
    </alternativeName>
</protein>
<comment type="function">
    <text evidence="3">Catalyzes the hydrolysis of 10-formyltetrahydrofolate (formyl-FH4) to formate and tetrahydrofolate (FH4).</text>
</comment>
<dbReference type="InterPro" id="IPR004810">
    <property type="entry name" value="PurU"/>
</dbReference>
<dbReference type="STRING" id="442341.SAMN04487959_112148"/>
<dbReference type="CDD" id="cd08648">
    <property type="entry name" value="FMT_core_Formyl-FH4-Hydrolase_C"/>
    <property type="match status" value="1"/>
</dbReference>
<dbReference type="Gene3D" id="3.40.50.170">
    <property type="entry name" value="Formyl transferase, N-terminal domain"/>
    <property type="match status" value="1"/>
</dbReference>
<keyword evidence="7" id="KW-1185">Reference proteome</keyword>
<dbReference type="GO" id="GO:0006730">
    <property type="term" value="P:one-carbon metabolic process"/>
    <property type="evidence" value="ECO:0007669"/>
    <property type="project" value="UniProtKB-KW"/>
</dbReference>
<dbReference type="InterPro" id="IPR041729">
    <property type="entry name" value="Formyl-FH4-Hydrolase_C"/>
</dbReference>
<evidence type="ECO:0000256" key="4">
    <source>
        <dbReference type="NCBIfam" id="TIGR00655"/>
    </source>
</evidence>
<dbReference type="CDD" id="cd04875">
    <property type="entry name" value="ACT_F4HF-DF"/>
    <property type="match status" value="1"/>
</dbReference>
<organism evidence="6 7">
    <name type="scientific">Modicisalibacter xianhensis</name>
    <dbReference type="NCBI Taxonomy" id="442341"/>
    <lineage>
        <taxon>Bacteria</taxon>
        <taxon>Pseudomonadati</taxon>
        <taxon>Pseudomonadota</taxon>
        <taxon>Gammaproteobacteria</taxon>
        <taxon>Oceanospirillales</taxon>
        <taxon>Halomonadaceae</taxon>
        <taxon>Modicisalibacter</taxon>
    </lineage>
</organism>
<feature type="active site" evidence="3">
    <location>
        <position position="254"/>
    </location>
</feature>
<keyword evidence="2 3" id="KW-0378">Hydrolase</keyword>
<comment type="catalytic activity">
    <reaction evidence="3">
        <text>(6R)-10-formyltetrahydrofolate + H2O = (6S)-5,6,7,8-tetrahydrofolate + formate + H(+)</text>
        <dbReference type="Rhea" id="RHEA:19833"/>
        <dbReference type="ChEBI" id="CHEBI:15377"/>
        <dbReference type="ChEBI" id="CHEBI:15378"/>
        <dbReference type="ChEBI" id="CHEBI:15740"/>
        <dbReference type="ChEBI" id="CHEBI:57453"/>
        <dbReference type="ChEBI" id="CHEBI:195366"/>
        <dbReference type="EC" id="3.5.1.10"/>
    </reaction>
</comment>
<dbReference type="SUPFAM" id="SSF53328">
    <property type="entry name" value="Formyltransferase"/>
    <property type="match status" value="1"/>
</dbReference>
<dbReference type="EC" id="3.5.1.10" evidence="3 4"/>
<sequence>MSYEAGLVPAFLIPDKPITRGDTMSRTADTWILAAQCPSRLGTVDVVTRFLKEQHCYITELNSFDDRLSGRFFIRAEFRPEVEGFGGEAFHDAFAPRAAEFAMEFELTPPGKRMGTVILVSKADHCLNDLLYRYRIGQLPLDIRAVISNHPDLESLAAWHGLPYYHCPITSETKPQQEAQVQEIIEETGAELVVLARYMQVLSPAMCERLAGRAINIHHSLLPGFKGAKPYHQAYEKGVKLVGATAHYINNDLDEGPIIAQGVEPVDHAHYPEDLVAKGRDIECLTLARAIGYHLERRVFLHAGRTVVLGN</sequence>
<dbReference type="PANTHER" id="PTHR42706:SF1">
    <property type="entry name" value="FORMYLTETRAHYDROFOLATE DEFORMYLASE 2, MITOCHONDRIAL"/>
    <property type="match status" value="1"/>
</dbReference>